<dbReference type="Pfam" id="PF12331">
    <property type="entry name" value="Rad26-like_helical_rpts"/>
    <property type="match status" value="1"/>
</dbReference>
<feature type="compositionally biased region" description="Basic and acidic residues" evidence="2">
    <location>
        <begin position="299"/>
        <end position="314"/>
    </location>
</feature>
<dbReference type="Pfam" id="PF21048">
    <property type="entry name" value="Rad26-like_N"/>
    <property type="match status" value="1"/>
</dbReference>
<dbReference type="AlphaFoldDB" id="A0AAV9PZ03"/>
<keyword evidence="7" id="KW-1185">Reference proteome</keyword>
<gene>
    <name evidence="6" type="ORF">LTR25_009494</name>
</gene>
<evidence type="ECO:0000259" key="3">
    <source>
        <dbReference type="Pfam" id="PF12331"/>
    </source>
</evidence>
<dbReference type="InterPro" id="IPR048380">
    <property type="entry name" value="Rad26-like_N"/>
</dbReference>
<feature type="region of interest" description="Disordered" evidence="2">
    <location>
        <begin position="1"/>
        <end position="20"/>
    </location>
</feature>
<dbReference type="Proteomes" id="UP001345827">
    <property type="component" value="Unassembled WGS sequence"/>
</dbReference>
<name>A0AAV9PZ03_9PEZI</name>
<evidence type="ECO:0000313" key="7">
    <source>
        <dbReference type="Proteomes" id="UP001345827"/>
    </source>
</evidence>
<feature type="domain" description="Rad26-like C-terminal" evidence="4">
    <location>
        <begin position="750"/>
        <end position="813"/>
    </location>
</feature>
<feature type="compositionally biased region" description="Polar residues" evidence="2">
    <location>
        <begin position="37"/>
        <end position="51"/>
    </location>
</feature>
<keyword evidence="1" id="KW-0175">Coiled coil</keyword>
<evidence type="ECO:0008006" key="8">
    <source>
        <dbReference type="Google" id="ProtNLM"/>
    </source>
</evidence>
<dbReference type="Pfam" id="PF21046">
    <property type="entry name" value="Rad26-like_C"/>
    <property type="match status" value="1"/>
</dbReference>
<evidence type="ECO:0000259" key="5">
    <source>
        <dbReference type="Pfam" id="PF21048"/>
    </source>
</evidence>
<feature type="region of interest" description="Disordered" evidence="2">
    <location>
        <begin position="299"/>
        <end position="399"/>
    </location>
</feature>
<evidence type="ECO:0000259" key="4">
    <source>
        <dbReference type="Pfam" id="PF21046"/>
    </source>
</evidence>
<evidence type="ECO:0000313" key="6">
    <source>
        <dbReference type="EMBL" id="KAK5529715.1"/>
    </source>
</evidence>
<feature type="domain" description="Rad26-like helical repeats" evidence="3">
    <location>
        <begin position="517"/>
        <end position="743"/>
    </location>
</feature>
<dbReference type="InterPro" id="IPR022093">
    <property type="entry name" value="Rad26-like_helical"/>
</dbReference>
<organism evidence="6 7">
    <name type="scientific">Vermiconidia calcicola</name>
    <dbReference type="NCBI Taxonomy" id="1690605"/>
    <lineage>
        <taxon>Eukaryota</taxon>
        <taxon>Fungi</taxon>
        <taxon>Dikarya</taxon>
        <taxon>Ascomycota</taxon>
        <taxon>Pezizomycotina</taxon>
        <taxon>Dothideomycetes</taxon>
        <taxon>Dothideomycetidae</taxon>
        <taxon>Mycosphaerellales</taxon>
        <taxon>Extremaceae</taxon>
        <taxon>Vermiconidia</taxon>
    </lineage>
</organism>
<dbReference type="EMBL" id="JAXLQG010000021">
    <property type="protein sequence ID" value="KAK5529715.1"/>
    <property type="molecule type" value="Genomic_DNA"/>
</dbReference>
<evidence type="ECO:0000256" key="2">
    <source>
        <dbReference type="SAM" id="MobiDB-lite"/>
    </source>
</evidence>
<evidence type="ECO:0000256" key="1">
    <source>
        <dbReference type="SAM" id="Coils"/>
    </source>
</evidence>
<reference evidence="6 7" key="1">
    <citation type="submission" date="2023-06" db="EMBL/GenBank/DDBJ databases">
        <title>Black Yeasts Isolated from many extreme environments.</title>
        <authorList>
            <person name="Coleine C."/>
            <person name="Stajich J.E."/>
            <person name="Selbmann L."/>
        </authorList>
    </citation>
    <scope>NUCLEOTIDE SEQUENCE [LARGE SCALE GENOMIC DNA]</scope>
    <source>
        <strain evidence="6 7">CCFEE 5887</strain>
    </source>
</reference>
<feature type="compositionally biased region" description="Pro residues" evidence="2">
    <location>
        <begin position="383"/>
        <end position="395"/>
    </location>
</feature>
<feature type="region of interest" description="Disordered" evidence="2">
    <location>
        <begin position="37"/>
        <end position="63"/>
    </location>
</feature>
<sequence length="826" mass="93030">MNGMDDNEDETDLFDDDFDNLSESALQELEQHAIISTQQAQSLARNATKQTAPVPPKPTSLQQNRFQPQARFNVQPHLLVPSLRRESTDFPFEDESFELVGDEGVPTPAEVYETYPPRRAAPNKASEQEQWRQQRYDQAYNDLPPGSVTQQRELNRYETGQYERGTGWAHGAQAAPDMMLLDEPSQQQATSINGDDRDAFHARIDELLKERDKLTKELRDAKVTVSMHKGEISIVRANLDKETKVFDRQIGAIKKTMEEESAKYTAAINAIIEKNNNLTTKYQFLQQEHNQEVQETRILKQRLRDKPQNDRDEGASTTPKRGMASSLRDGFDDDDIIMLSPSKSARRSKPSTPTAANKRKRKADVPSPVKPLILRPTASGPSNMPPPAAPEPVQPEEPVGPIVRKDRQIERHLRFLQSILEYRVKGTKEPLFEAFVKFHFPSNSSKTFTTILLEGTAHLKGPQLPGDLLQLFIDLWSKSMKEQFYEPVALLMEVVSHIIDTDMSAVDSGIVSSLSPLLQSTVAINAEKRVKHSPVNHSTFGTFRSTPQSVLNHKVIGTTSLEIMLSVAYIISDDHDLLTLFWRLVDPEFVLMMLNAWQPVMDITLVLRLLATSIFATTFGCICVDDQQAKFFEQHIINRICCLLWETPKVDEGLPANTTTQICELRTEVMDLLLRVATIASPPHPRDDTDHHGSQLIASHPSAIARIVRSLYDEVTAMYDLTESHALHAEIVNKGVHLLFHVLELHGAQINLQEKLSVINGGVHKHRVVLTRLAFSEGFYIDRLITDDVVAMATSMLEECVTPDEADELIEAFPGFKGRGHAEEEE</sequence>
<accession>A0AAV9PZ03</accession>
<proteinExistence type="predicted"/>
<protein>
    <recommendedName>
        <fullName evidence="8">DNA repair protein Rad26</fullName>
    </recommendedName>
</protein>
<feature type="coiled-coil region" evidence="1">
    <location>
        <begin position="197"/>
        <end position="224"/>
    </location>
</feature>
<feature type="domain" description="Rad26-like N-terminal" evidence="5">
    <location>
        <begin position="415"/>
        <end position="459"/>
    </location>
</feature>
<dbReference type="InterPro" id="IPR048379">
    <property type="entry name" value="Rad26-like_C"/>
</dbReference>
<comment type="caution">
    <text evidence="6">The sequence shown here is derived from an EMBL/GenBank/DDBJ whole genome shotgun (WGS) entry which is preliminary data.</text>
</comment>